<evidence type="ECO:0000256" key="1">
    <source>
        <dbReference type="ARBA" id="ARBA00006484"/>
    </source>
</evidence>
<accession>A0A138ZWK7</accession>
<dbReference type="InterPro" id="IPR002347">
    <property type="entry name" value="SDR_fam"/>
</dbReference>
<dbReference type="PROSITE" id="PS00061">
    <property type="entry name" value="ADH_SHORT"/>
    <property type="match status" value="1"/>
</dbReference>
<dbReference type="STRING" id="1344416.A0A138ZWK7"/>
<keyword evidence="5" id="KW-1185">Reference proteome</keyword>
<evidence type="ECO:0000256" key="3">
    <source>
        <dbReference type="ARBA" id="ARBA00023002"/>
    </source>
</evidence>
<name>A0A138ZWK7_GONPJ</name>
<organism evidence="4 5">
    <name type="scientific">Gonapodya prolifera (strain JEL478)</name>
    <name type="common">Monoblepharis prolifera</name>
    <dbReference type="NCBI Taxonomy" id="1344416"/>
    <lineage>
        <taxon>Eukaryota</taxon>
        <taxon>Fungi</taxon>
        <taxon>Fungi incertae sedis</taxon>
        <taxon>Chytridiomycota</taxon>
        <taxon>Chytridiomycota incertae sedis</taxon>
        <taxon>Monoblepharidomycetes</taxon>
        <taxon>Monoblepharidales</taxon>
        <taxon>Gonapodyaceae</taxon>
        <taxon>Gonapodya</taxon>
    </lineage>
</organism>
<evidence type="ECO:0000256" key="2">
    <source>
        <dbReference type="ARBA" id="ARBA00022857"/>
    </source>
</evidence>
<keyword evidence="2" id="KW-0521">NADP</keyword>
<keyword evidence="3" id="KW-0560">Oxidoreductase</keyword>
<proteinExistence type="inferred from homology"/>
<dbReference type="PANTHER" id="PTHR42760:SF133">
    <property type="entry name" value="3-OXOACYL-[ACYL-CARRIER-PROTEIN] REDUCTASE"/>
    <property type="match status" value="1"/>
</dbReference>
<dbReference type="Pfam" id="PF13561">
    <property type="entry name" value="adh_short_C2"/>
    <property type="match status" value="1"/>
</dbReference>
<dbReference type="InterPro" id="IPR020904">
    <property type="entry name" value="Sc_DH/Rdtase_CS"/>
</dbReference>
<sequence>MTASTGNRMVNKSTGKGRIALITGCASKGMGREFALALAHEGAQVVVSDIPTRQKEGEELVSQIKGSGGTAIWVPLDVTTEDAWDAAINEIEAQFGVLDVLVNNAGVANPEAAFGGIETLTLDQWRKTQAINTEGVFLGHKYAIRSMKKNTASEACSIVNMSSRAGLSGASSLISYSASKWAVRGMTKSFAGYCSEKGYKIRVNSVHPGIIRTDMTRGMGWYSQGDEPLAPVETIAMLKRSADAKEVANLVLYLSSDESSYSNASEFVVDGGWPQ</sequence>
<dbReference type="PRINTS" id="PR00081">
    <property type="entry name" value="GDHRDH"/>
</dbReference>
<gene>
    <name evidence="4" type="ORF">M427DRAFT_292197</name>
</gene>
<dbReference type="PANTHER" id="PTHR42760">
    <property type="entry name" value="SHORT-CHAIN DEHYDROGENASES/REDUCTASES FAMILY MEMBER"/>
    <property type="match status" value="1"/>
</dbReference>
<dbReference type="PRINTS" id="PR00080">
    <property type="entry name" value="SDRFAMILY"/>
</dbReference>
<evidence type="ECO:0000313" key="5">
    <source>
        <dbReference type="Proteomes" id="UP000070544"/>
    </source>
</evidence>
<reference evidence="4 5" key="1">
    <citation type="journal article" date="2015" name="Genome Biol. Evol.">
        <title>Phylogenomic analyses indicate that early fungi evolved digesting cell walls of algal ancestors of land plants.</title>
        <authorList>
            <person name="Chang Y."/>
            <person name="Wang S."/>
            <person name="Sekimoto S."/>
            <person name="Aerts A.L."/>
            <person name="Choi C."/>
            <person name="Clum A."/>
            <person name="LaButti K.M."/>
            <person name="Lindquist E.A."/>
            <person name="Yee Ngan C."/>
            <person name="Ohm R.A."/>
            <person name="Salamov A.A."/>
            <person name="Grigoriev I.V."/>
            <person name="Spatafora J.W."/>
            <person name="Berbee M.L."/>
        </authorList>
    </citation>
    <scope>NUCLEOTIDE SEQUENCE [LARGE SCALE GENOMIC DNA]</scope>
    <source>
        <strain evidence="4 5">JEL478</strain>
    </source>
</reference>
<comment type="similarity">
    <text evidence="1">Belongs to the short-chain dehydrogenases/reductases (SDR) family.</text>
</comment>
<dbReference type="GO" id="GO:0016616">
    <property type="term" value="F:oxidoreductase activity, acting on the CH-OH group of donors, NAD or NADP as acceptor"/>
    <property type="evidence" value="ECO:0007669"/>
    <property type="project" value="TreeGrafter"/>
</dbReference>
<dbReference type="EMBL" id="KQ965953">
    <property type="protein sequence ID" value="KXS08834.1"/>
    <property type="molecule type" value="Genomic_DNA"/>
</dbReference>
<dbReference type="OrthoDB" id="417891at2759"/>
<dbReference type="Proteomes" id="UP000070544">
    <property type="component" value="Unassembled WGS sequence"/>
</dbReference>
<dbReference type="AlphaFoldDB" id="A0A138ZWK7"/>
<dbReference type="FunFam" id="3.40.50.720:FF:000084">
    <property type="entry name" value="Short-chain dehydrogenase reductase"/>
    <property type="match status" value="1"/>
</dbReference>
<evidence type="ECO:0000313" key="4">
    <source>
        <dbReference type="EMBL" id="KXS08834.1"/>
    </source>
</evidence>
<protein>
    <submittedName>
        <fullName evidence="4">Short-chain dehydrogenase/reductase SDR</fullName>
    </submittedName>
</protein>
<dbReference type="InterPro" id="IPR036291">
    <property type="entry name" value="NAD(P)-bd_dom_sf"/>
</dbReference>
<dbReference type="SUPFAM" id="SSF51735">
    <property type="entry name" value="NAD(P)-binding Rossmann-fold domains"/>
    <property type="match status" value="1"/>
</dbReference>
<dbReference type="Gene3D" id="3.40.50.720">
    <property type="entry name" value="NAD(P)-binding Rossmann-like Domain"/>
    <property type="match status" value="1"/>
</dbReference>